<evidence type="ECO:0000256" key="1">
    <source>
        <dbReference type="SAM" id="MobiDB-lite"/>
    </source>
</evidence>
<name>A0A4R4NJS2_9ACTN</name>
<comment type="caution">
    <text evidence="2">The sequence shown here is derived from an EMBL/GenBank/DDBJ whole genome shotgun (WGS) entry which is preliminary data.</text>
</comment>
<dbReference type="Proteomes" id="UP000295431">
    <property type="component" value="Unassembled WGS sequence"/>
</dbReference>
<evidence type="ECO:0000313" key="2">
    <source>
        <dbReference type="EMBL" id="TDC07192.1"/>
    </source>
</evidence>
<protein>
    <submittedName>
        <fullName evidence="2">Uncharacterized protein</fullName>
    </submittedName>
</protein>
<sequence>MTDWSRLSHAYGTAEDVPGLLDRVASGRNDQGWSDLWSALCHQGSVYSASFAALPRLLAIASDQGTREDDAVMALALAAAIVAGEDQPHDAGDVRARHAADIDALGRIATRMLPTASDRYTYVYLLQAVLAFEGVPVWGHRLEDVNNDEYEIECPECSAVMFVAFGDDGHFSCTGDYAIGADVPKLPLRPAAPETLTGLPERLHTTAHAHGQEDVAVRLTYLFGAATCPDCKAEFTVADQVHPPLVTAARRRGVGRPCPDDGNRPRPGRRAAPPPSRDSVAMRR</sequence>
<evidence type="ECO:0000313" key="3">
    <source>
        <dbReference type="Proteomes" id="UP000295431"/>
    </source>
</evidence>
<dbReference type="RefSeq" id="WP_131944030.1">
    <property type="nucleotide sequence ID" value="NZ_BAAAMX010000014.1"/>
</dbReference>
<gene>
    <name evidence="2" type="ORF">E1284_32710</name>
</gene>
<accession>A0A4R4NJS2</accession>
<dbReference type="OrthoDB" id="292843at2"/>
<dbReference type="AlphaFoldDB" id="A0A4R4NJS2"/>
<organism evidence="2 3">
    <name type="scientific">Actinomadura bangladeshensis</name>
    <dbReference type="NCBI Taxonomy" id="453573"/>
    <lineage>
        <taxon>Bacteria</taxon>
        <taxon>Bacillati</taxon>
        <taxon>Actinomycetota</taxon>
        <taxon>Actinomycetes</taxon>
        <taxon>Streptosporangiales</taxon>
        <taxon>Thermomonosporaceae</taxon>
        <taxon>Actinomadura</taxon>
    </lineage>
</organism>
<dbReference type="EMBL" id="SMJW01000247">
    <property type="protein sequence ID" value="TDC07192.1"/>
    <property type="molecule type" value="Genomic_DNA"/>
</dbReference>
<proteinExistence type="predicted"/>
<keyword evidence="3" id="KW-1185">Reference proteome</keyword>
<reference evidence="2 3" key="1">
    <citation type="submission" date="2019-03" db="EMBL/GenBank/DDBJ databases">
        <title>Draft genome sequences of novel Actinobacteria.</title>
        <authorList>
            <person name="Sahin N."/>
            <person name="Ay H."/>
            <person name="Saygin H."/>
        </authorList>
    </citation>
    <scope>NUCLEOTIDE SEQUENCE [LARGE SCALE GENOMIC DNA]</scope>
    <source>
        <strain evidence="2 3">DSM 45347</strain>
    </source>
</reference>
<feature type="region of interest" description="Disordered" evidence="1">
    <location>
        <begin position="248"/>
        <end position="284"/>
    </location>
</feature>